<evidence type="ECO:0000259" key="10">
    <source>
        <dbReference type="Pfam" id="PF24861"/>
    </source>
</evidence>
<feature type="domain" description="Glycosyl transferase family 1" evidence="8">
    <location>
        <begin position="618"/>
        <end position="725"/>
    </location>
</feature>
<dbReference type="SUPFAM" id="SSF53756">
    <property type="entry name" value="UDP-Glycosyltransferase/glycogen phosphorylase"/>
    <property type="match status" value="1"/>
</dbReference>
<keyword evidence="13" id="KW-1185">Reference proteome</keyword>
<dbReference type="Gene3D" id="3.40.50.2000">
    <property type="entry name" value="Glycogen Phosphorylase B"/>
    <property type="match status" value="2"/>
</dbReference>
<proteinExistence type="inferred from homology"/>
<evidence type="ECO:0000256" key="2">
    <source>
        <dbReference type="ARBA" id="ARBA00012540"/>
    </source>
</evidence>
<evidence type="ECO:0000259" key="9">
    <source>
        <dbReference type="Pfam" id="PF00862"/>
    </source>
</evidence>
<dbReference type="InterPro" id="IPR000368">
    <property type="entry name" value="Sucrose_synth_GT-B1"/>
</dbReference>
<comment type="similarity">
    <text evidence="1">Belongs to the glycosyltransferase 1 family.</text>
</comment>
<evidence type="ECO:0000259" key="8">
    <source>
        <dbReference type="Pfam" id="PF00534"/>
    </source>
</evidence>
<keyword evidence="4 12" id="KW-0328">Glycosyltransferase</keyword>
<comment type="catalytic activity">
    <reaction evidence="6">
        <text>an NDP-alpha-D-glucose + D-fructose = a ribonucleoside 5'-diphosphate + sucrose + H(+)</text>
        <dbReference type="Rhea" id="RHEA:16241"/>
        <dbReference type="ChEBI" id="CHEBI:15378"/>
        <dbReference type="ChEBI" id="CHEBI:17992"/>
        <dbReference type="ChEBI" id="CHEBI:37721"/>
        <dbReference type="ChEBI" id="CHEBI:57930"/>
        <dbReference type="ChEBI" id="CHEBI:76533"/>
        <dbReference type="EC" id="2.4.1.13"/>
    </reaction>
</comment>
<dbReference type="RefSeq" id="WP_190449677.1">
    <property type="nucleotide sequence ID" value="NZ_JACJQC010000006.1"/>
</dbReference>
<dbReference type="PANTHER" id="PTHR45839">
    <property type="match status" value="1"/>
</dbReference>
<dbReference type="EC" id="2.4.1.13" evidence="2 7"/>
<evidence type="ECO:0000256" key="6">
    <source>
        <dbReference type="ARBA" id="ARBA00049030"/>
    </source>
</evidence>
<name>A0ABR7ZG93_ANACY</name>
<gene>
    <name evidence="12" type="ORF">H6F81_09780</name>
</gene>
<dbReference type="Pfam" id="PF00862">
    <property type="entry name" value="GT-B_Sucrose_synth"/>
    <property type="match status" value="1"/>
</dbReference>
<evidence type="ECO:0000256" key="7">
    <source>
        <dbReference type="NCBIfam" id="TIGR02470"/>
    </source>
</evidence>
<dbReference type="NCBIfam" id="TIGR02470">
    <property type="entry name" value="sucr_synth"/>
    <property type="match status" value="1"/>
</dbReference>
<accession>A0ABR7ZG93</accession>
<dbReference type="Gene3D" id="1.20.120.1230">
    <property type="match status" value="1"/>
</dbReference>
<dbReference type="InterPro" id="IPR056735">
    <property type="entry name" value="SUS_N"/>
</dbReference>
<evidence type="ECO:0000256" key="1">
    <source>
        <dbReference type="ARBA" id="ARBA00006530"/>
    </source>
</evidence>
<keyword evidence="5 12" id="KW-0808">Transferase</keyword>
<dbReference type="InterPro" id="IPR001296">
    <property type="entry name" value="Glyco_trans_1"/>
</dbReference>
<dbReference type="Gene3D" id="3.10.450.330">
    <property type="match status" value="1"/>
</dbReference>
<sequence length="805" mass="92598">MHELFHPIFANGEEKAALQQLIIALDASGKRYFLRNEILHTFSQYCQQAQKPTYFYYSSSVGKLIQYTHEIVLAEDGTWFVVRPRIASQEVWRLTSDLAKFDSMSIDAFLDVSDRLVNAYEPNILEIDLNSFYEASPSISDPRNIGQGLAFLNRYLCSQIATDPQYWVELVYLALRGLQYDGINLMIGDAIPSGIHLAKQIHAAIKFLSALPPEEPYEKFYIELQKLGFEPGWGNTAQRILETITLLDKLIDSPQPAVLEAFVARVPAVFRVVLVSIHGWVAQEDVMGRDETLGQVIYVLEQARSLENKLQQEIKLAGLEVLGIQPHVIILTRLIPNCEGTYCNLRLEKLHNTENAWILRVPFGEFNPEITNNWISKFEIWPYLETFALDAEKQLLAQFQGKPNLIIGNHSDGNLVAFLLARRLKVTHCNIAHSLEKPKNLFSNLYWQDSEEKYHFSVQFTADLITMNAADFIITSSYQEIFGTPESIGQYESYKFFTMPHLYHVVDGIDLFNPKFNMVPPGVNEQVFFPYSQTADRDPNVSKHVHDLLFHRQDSQIFGYLDQPQKPPIFAVAPITSIKNLTGLAECFGRSQELQAHSNLILLTSKLNIDESTNPEEAREIEKLHNIINQYQLHGHIRWLGLRLPNQEVGEAYRLVADYRGIYIHFARFEAFGRSILEAMISGLPTFATKFGGSLEIMEDQNNGFRINPTDLEGTAEKILAFFQECDTHPEHWQEVSQWMSQRIHQKYNWQLHTSQLLALTKIYSFWNFIRPESSEARVRYMESLFHLIYKPRAEQILAKHMSCH</sequence>
<evidence type="ECO:0000256" key="4">
    <source>
        <dbReference type="ARBA" id="ARBA00022676"/>
    </source>
</evidence>
<reference evidence="12 13" key="1">
    <citation type="journal article" date="2020" name="ISME J.">
        <title>Comparative genomics reveals insights into cyanobacterial evolution and habitat adaptation.</title>
        <authorList>
            <person name="Chen M.Y."/>
            <person name="Teng W.K."/>
            <person name="Zhao L."/>
            <person name="Hu C.X."/>
            <person name="Zhou Y.K."/>
            <person name="Han B.P."/>
            <person name="Song L.R."/>
            <person name="Shu W.S."/>
        </authorList>
    </citation>
    <scope>NUCLEOTIDE SEQUENCE [LARGE SCALE GENOMIC DNA]</scope>
    <source>
        <strain evidence="12 13">FACHB-318</strain>
    </source>
</reference>
<feature type="domain" description="Sucrose synthase N-terminal" evidence="10">
    <location>
        <begin position="15"/>
        <end position="112"/>
    </location>
</feature>
<dbReference type="Proteomes" id="UP000638897">
    <property type="component" value="Unassembled WGS sequence"/>
</dbReference>
<comment type="caution">
    <text evidence="12">The sequence shown here is derived from an EMBL/GenBank/DDBJ whole genome shotgun (WGS) entry which is preliminary data.</text>
</comment>
<evidence type="ECO:0000313" key="13">
    <source>
        <dbReference type="Proteomes" id="UP000638897"/>
    </source>
</evidence>
<dbReference type="Pfam" id="PF24862">
    <property type="entry name" value="SUS_EPBD"/>
    <property type="match status" value="1"/>
</dbReference>
<dbReference type="InterPro" id="IPR012820">
    <property type="entry name" value="Sucrose_synthase_pln/cyn"/>
</dbReference>
<organism evidence="12 13">
    <name type="scientific">Anabaena cylindrica FACHB-318</name>
    <dbReference type="NCBI Taxonomy" id="2692880"/>
    <lineage>
        <taxon>Bacteria</taxon>
        <taxon>Bacillati</taxon>
        <taxon>Cyanobacteriota</taxon>
        <taxon>Cyanophyceae</taxon>
        <taxon>Nostocales</taxon>
        <taxon>Nostocaceae</taxon>
        <taxon>Anabaena</taxon>
    </lineage>
</organism>
<evidence type="ECO:0000256" key="3">
    <source>
        <dbReference type="ARBA" id="ARBA00020955"/>
    </source>
</evidence>
<evidence type="ECO:0000256" key="5">
    <source>
        <dbReference type="ARBA" id="ARBA00022679"/>
    </source>
</evidence>
<dbReference type="Pfam" id="PF00534">
    <property type="entry name" value="Glycos_transf_1"/>
    <property type="match status" value="1"/>
</dbReference>
<feature type="domain" description="Sucrose synthase first GT-B" evidence="9">
    <location>
        <begin position="258"/>
        <end position="550"/>
    </location>
</feature>
<dbReference type="GO" id="GO:0016157">
    <property type="term" value="F:sucrose synthase activity"/>
    <property type="evidence" value="ECO:0007669"/>
    <property type="project" value="UniProtKB-EC"/>
</dbReference>
<protein>
    <recommendedName>
        <fullName evidence="3 7">Sucrose synthase</fullName>
        <ecNumber evidence="2 7">2.4.1.13</ecNumber>
    </recommendedName>
</protein>
<evidence type="ECO:0000259" key="11">
    <source>
        <dbReference type="Pfam" id="PF24862"/>
    </source>
</evidence>
<dbReference type="PANTHER" id="PTHR45839:SF7">
    <property type="entry name" value="SUCROSE SYNTHASE 1"/>
    <property type="match status" value="1"/>
</dbReference>
<dbReference type="InterPro" id="IPR056736">
    <property type="entry name" value="SUS_EPBD"/>
</dbReference>
<dbReference type="EMBL" id="JACJQC010000006">
    <property type="protein sequence ID" value="MBD2171525.1"/>
    <property type="molecule type" value="Genomic_DNA"/>
</dbReference>
<feature type="domain" description="Sucrose synthase EPBD" evidence="11">
    <location>
        <begin position="147"/>
        <end position="235"/>
    </location>
</feature>
<dbReference type="Pfam" id="PF24861">
    <property type="entry name" value="SUS_N"/>
    <property type="match status" value="1"/>
</dbReference>
<evidence type="ECO:0000313" key="12">
    <source>
        <dbReference type="EMBL" id="MBD2171525.1"/>
    </source>
</evidence>